<dbReference type="PROSITE" id="PS52004">
    <property type="entry name" value="KS3_2"/>
    <property type="match status" value="1"/>
</dbReference>
<dbReference type="InterPro" id="IPR029063">
    <property type="entry name" value="SAM-dependent_MTases_sf"/>
</dbReference>
<dbReference type="Pfam" id="PF00109">
    <property type="entry name" value="ketoacyl-synt"/>
    <property type="match status" value="1"/>
</dbReference>
<dbReference type="InterPro" id="IPR014031">
    <property type="entry name" value="Ketoacyl_synth_C"/>
</dbReference>
<dbReference type="InterPro" id="IPR049552">
    <property type="entry name" value="PKS_DH_N"/>
</dbReference>
<feature type="region of interest" description="N-terminal hotdog fold" evidence="9">
    <location>
        <begin position="908"/>
        <end position="1044"/>
    </location>
</feature>
<keyword evidence="3" id="KW-0489">Methyltransferase</keyword>
<evidence type="ECO:0000256" key="3">
    <source>
        <dbReference type="ARBA" id="ARBA00022603"/>
    </source>
</evidence>
<dbReference type="Pfam" id="PF23297">
    <property type="entry name" value="ACP_SdgA_C"/>
    <property type="match status" value="1"/>
</dbReference>
<dbReference type="PROSITE" id="PS51257">
    <property type="entry name" value="PROKAR_LIPOPROTEIN"/>
    <property type="match status" value="1"/>
</dbReference>
<dbReference type="Gene3D" id="3.40.47.10">
    <property type="match status" value="1"/>
</dbReference>
<dbReference type="Pfam" id="PF02801">
    <property type="entry name" value="Ketoacyl-synt_C"/>
    <property type="match status" value="1"/>
</dbReference>
<dbReference type="Gene3D" id="3.40.50.150">
    <property type="entry name" value="Vaccinia Virus protein VP39"/>
    <property type="match status" value="1"/>
</dbReference>
<evidence type="ECO:0000256" key="5">
    <source>
        <dbReference type="ARBA" id="ARBA00022857"/>
    </source>
</evidence>
<dbReference type="Gene3D" id="3.30.70.3290">
    <property type="match status" value="1"/>
</dbReference>
<keyword evidence="4" id="KW-0808">Transferase</keyword>
<dbReference type="SMART" id="SM00829">
    <property type="entry name" value="PKS_ER"/>
    <property type="match status" value="1"/>
</dbReference>
<dbReference type="InterPro" id="IPR049551">
    <property type="entry name" value="PKS_DH_C"/>
</dbReference>
<dbReference type="InterPro" id="IPR016039">
    <property type="entry name" value="Thiolase-like"/>
</dbReference>
<dbReference type="SMART" id="SM00825">
    <property type="entry name" value="PKS_KS"/>
    <property type="match status" value="1"/>
</dbReference>
<dbReference type="PANTHER" id="PTHR43775">
    <property type="entry name" value="FATTY ACID SYNTHASE"/>
    <property type="match status" value="1"/>
</dbReference>
<dbReference type="InterPro" id="IPR016035">
    <property type="entry name" value="Acyl_Trfase/lysoPLipase"/>
</dbReference>
<dbReference type="SUPFAM" id="SSF47336">
    <property type="entry name" value="ACP-like"/>
    <property type="match status" value="1"/>
</dbReference>
<feature type="active site" description="Proton donor; for dehydratase activity" evidence="9">
    <location>
        <position position="1122"/>
    </location>
</feature>
<feature type="domain" description="Ketosynthase family 3 (KS3)" evidence="12">
    <location>
        <begin position="6"/>
        <end position="414"/>
    </location>
</feature>
<dbReference type="InterPro" id="IPR020807">
    <property type="entry name" value="PKS_DH"/>
</dbReference>
<dbReference type="CDD" id="cd02440">
    <property type="entry name" value="AdoMet_MTases"/>
    <property type="match status" value="1"/>
</dbReference>
<evidence type="ECO:0000256" key="2">
    <source>
        <dbReference type="ARBA" id="ARBA00022553"/>
    </source>
</evidence>
<feature type="region of interest" description="C-terminal hotdog fold" evidence="9">
    <location>
        <begin position="1056"/>
        <end position="1213"/>
    </location>
</feature>
<dbReference type="SUPFAM" id="SSF53335">
    <property type="entry name" value="S-adenosyl-L-methionine-dependent methyltransferases"/>
    <property type="match status" value="1"/>
</dbReference>
<dbReference type="InterPro" id="IPR042104">
    <property type="entry name" value="PKS_dehydratase_sf"/>
</dbReference>
<dbReference type="Pfam" id="PF00698">
    <property type="entry name" value="Acyl_transf_1"/>
    <property type="match status" value="1"/>
</dbReference>
<evidence type="ECO:0000256" key="1">
    <source>
        <dbReference type="ARBA" id="ARBA00022450"/>
    </source>
</evidence>
<feature type="compositionally biased region" description="Gly residues" evidence="10">
    <location>
        <begin position="2366"/>
        <end position="2379"/>
    </location>
</feature>
<dbReference type="InterPro" id="IPR014030">
    <property type="entry name" value="Ketoacyl_synth_N"/>
</dbReference>
<dbReference type="GO" id="GO:0016491">
    <property type="term" value="F:oxidoreductase activity"/>
    <property type="evidence" value="ECO:0007669"/>
    <property type="project" value="UniProtKB-KW"/>
</dbReference>
<dbReference type="SMART" id="SM00827">
    <property type="entry name" value="PKS_AT"/>
    <property type="match status" value="1"/>
</dbReference>
<dbReference type="Pfam" id="PF08659">
    <property type="entry name" value="KR"/>
    <property type="match status" value="1"/>
</dbReference>
<dbReference type="SUPFAM" id="SSF55048">
    <property type="entry name" value="Probable ACP-binding domain of malonyl-CoA ACP transacylase"/>
    <property type="match status" value="1"/>
</dbReference>
<feature type="domain" description="PKS/mFAS DH" evidence="13">
    <location>
        <begin position="908"/>
        <end position="1213"/>
    </location>
</feature>
<dbReference type="GO" id="GO:0030639">
    <property type="term" value="P:polyketide biosynthetic process"/>
    <property type="evidence" value="ECO:0007669"/>
    <property type="project" value="UniProtKB-ARBA"/>
</dbReference>
<dbReference type="Gene3D" id="3.10.129.110">
    <property type="entry name" value="Polyketide synthase dehydratase"/>
    <property type="match status" value="1"/>
</dbReference>
<evidence type="ECO:0000256" key="9">
    <source>
        <dbReference type="PROSITE-ProRule" id="PRU01363"/>
    </source>
</evidence>
<reference evidence="14" key="1">
    <citation type="submission" date="2022-11" db="EMBL/GenBank/DDBJ databases">
        <authorList>
            <person name="Petersen C."/>
        </authorList>
    </citation>
    <scope>NUCLEOTIDE SEQUENCE</scope>
    <source>
        <strain evidence="14">IBT 26290</strain>
    </source>
</reference>
<evidence type="ECO:0000256" key="7">
    <source>
        <dbReference type="ARBA" id="ARBA00023268"/>
    </source>
</evidence>
<dbReference type="InterPro" id="IPR020841">
    <property type="entry name" value="PKS_Beta-ketoAc_synthase_dom"/>
</dbReference>
<dbReference type="InterPro" id="IPR016036">
    <property type="entry name" value="Malonyl_transacylase_ACP-bd"/>
</dbReference>
<dbReference type="Pfam" id="PF13602">
    <property type="entry name" value="ADH_zinc_N_2"/>
    <property type="match status" value="1"/>
</dbReference>
<dbReference type="InterPro" id="IPR011032">
    <property type="entry name" value="GroES-like_sf"/>
</dbReference>
<organism evidence="14 15">
    <name type="scientific">Penicillium canariense</name>
    <dbReference type="NCBI Taxonomy" id="189055"/>
    <lineage>
        <taxon>Eukaryota</taxon>
        <taxon>Fungi</taxon>
        <taxon>Dikarya</taxon>
        <taxon>Ascomycota</taxon>
        <taxon>Pezizomycotina</taxon>
        <taxon>Eurotiomycetes</taxon>
        <taxon>Eurotiomycetidae</taxon>
        <taxon>Eurotiales</taxon>
        <taxon>Aspergillaceae</taxon>
        <taxon>Penicillium</taxon>
    </lineage>
</organism>
<dbReference type="GO" id="GO:0032259">
    <property type="term" value="P:methylation"/>
    <property type="evidence" value="ECO:0007669"/>
    <property type="project" value="UniProtKB-KW"/>
</dbReference>
<dbReference type="CDD" id="cd00833">
    <property type="entry name" value="PKS"/>
    <property type="match status" value="1"/>
</dbReference>
<dbReference type="SMART" id="SM00826">
    <property type="entry name" value="PKS_DH"/>
    <property type="match status" value="1"/>
</dbReference>
<dbReference type="Gene3D" id="3.90.180.10">
    <property type="entry name" value="Medium-chain alcohol dehydrogenases, catalytic domain"/>
    <property type="match status" value="1"/>
</dbReference>
<dbReference type="InterPro" id="IPR013216">
    <property type="entry name" value="Methyltransf_11"/>
</dbReference>
<dbReference type="PROSITE" id="PS52019">
    <property type="entry name" value="PKS_MFAS_DH"/>
    <property type="match status" value="1"/>
</dbReference>
<dbReference type="InterPro" id="IPR036736">
    <property type="entry name" value="ACP-like_sf"/>
</dbReference>
<proteinExistence type="predicted"/>
<dbReference type="InterPro" id="IPR050091">
    <property type="entry name" value="PKS_NRPS_Biosynth_Enz"/>
</dbReference>
<feature type="active site" description="Proton acceptor; for dehydratase activity" evidence="9">
    <location>
        <position position="940"/>
    </location>
</feature>
<dbReference type="GO" id="GO:0008757">
    <property type="term" value="F:S-adenosylmethionine-dependent methyltransferase activity"/>
    <property type="evidence" value="ECO:0007669"/>
    <property type="project" value="InterPro"/>
</dbReference>
<dbReference type="SUPFAM" id="SSF53901">
    <property type="entry name" value="Thiolase-like"/>
    <property type="match status" value="1"/>
</dbReference>
<dbReference type="PROSITE" id="PS00012">
    <property type="entry name" value="PHOSPHOPANTETHEINE"/>
    <property type="match status" value="1"/>
</dbReference>
<dbReference type="Pfam" id="PF21089">
    <property type="entry name" value="PKS_DH_N"/>
    <property type="match status" value="1"/>
</dbReference>
<dbReference type="GO" id="GO:0031177">
    <property type="term" value="F:phosphopantetheine binding"/>
    <property type="evidence" value="ECO:0007669"/>
    <property type="project" value="InterPro"/>
</dbReference>
<dbReference type="GO" id="GO:0004312">
    <property type="term" value="F:fatty acid synthase activity"/>
    <property type="evidence" value="ECO:0007669"/>
    <property type="project" value="TreeGrafter"/>
</dbReference>
<dbReference type="EMBL" id="JAPQKN010000001">
    <property type="protein sequence ID" value="KAJ5175582.1"/>
    <property type="molecule type" value="Genomic_DNA"/>
</dbReference>
<dbReference type="InterPro" id="IPR020806">
    <property type="entry name" value="PKS_PP-bd"/>
</dbReference>
<dbReference type="Proteomes" id="UP001149163">
    <property type="component" value="Unassembled WGS sequence"/>
</dbReference>
<dbReference type="SUPFAM" id="SSF50129">
    <property type="entry name" value="GroES-like"/>
    <property type="match status" value="1"/>
</dbReference>
<dbReference type="SUPFAM" id="SSF52151">
    <property type="entry name" value="FabD/lysophospholipase-like"/>
    <property type="match status" value="1"/>
</dbReference>
<dbReference type="Gene3D" id="3.40.50.720">
    <property type="entry name" value="NAD(P)-binding Rossmann-like Domain"/>
    <property type="match status" value="3"/>
</dbReference>
<evidence type="ECO:0000256" key="8">
    <source>
        <dbReference type="ARBA" id="ARBA00023315"/>
    </source>
</evidence>
<evidence type="ECO:0000313" key="14">
    <source>
        <dbReference type="EMBL" id="KAJ5175582.1"/>
    </source>
</evidence>
<evidence type="ECO:0000256" key="10">
    <source>
        <dbReference type="SAM" id="MobiDB-lite"/>
    </source>
</evidence>
<dbReference type="OrthoDB" id="329835at2759"/>
<dbReference type="InterPro" id="IPR013154">
    <property type="entry name" value="ADH-like_N"/>
</dbReference>
<dbReference type="InterPro" id="IPR036291">
    <property type="entry name" value="NAD(P)-bd_dom_sf"/>
</dbReference>
<dbReference type="GO" id="GO:1901336">
    <property type="term" value="P:lactone biosynthetic process"/>
    <property type="evidence" value="ECO:0007669"/>
    <property type="project" value="UniProtKB-ARBA"/>
</dbReference>
<evidence type="ECO:0000313" key="15">
    <source>
        <dbReference type="Proteomes" id="UP001149163"/>
    </source>
</evidence>
<keyword evidence="6" id="KW-0560">Oxidoreductase</keyword>
<evidence type="ECO:0000256" key="6">
    <source>
        <dbReference type="ARBA" id="ARBA00023002"/>
    </source>
</evidence>
<keyword evidence="1" id="KW-0596">Phosphopantetheine</keyword>
<dbReference type="SMART" id="SM00823">
    <property type="entry name" value="PKS_PP"/>
    <property type="match status" value="1"/>
</dbReference>
<dbReference type="PROSITE" id="PS50075">
    <property type="entry name" value="CARRIER"/>
    <property type="match status" value="1"/>
</dbReference>
<dbReference type="InterPro" id="IPR001227">
    <property type="entry name" value="Ac_transferase_dom_sf"/>
</dbReference>
<name>A0A9W9IFN1_9EURO</name>
<dbReference type="PANTHER" id="PTHR43775:SF29">
    <property type="entry name" value="ASPERFURANONE POLYKETIDE SYNTHASE AFOG-RELATED"/>
    <property type="match status" value="1"/>
</dbReference>
<keyword evidence="15" id="KW-1185">Reference proteome</keyword>
<sequence>MDGEKTIPIAIIGMGCRFPGGCNTPERLWELCAEAKSAWSEIPKDRFNPSAFYHRNAEKKGTFTTCGAHFLDEDVSEWDASFFNFTSDMAKTMDPQIRLLLETVFEALESGSCFMDYHDMLMKDPERLSRYFLAGNMMTFTANRISHFFDLKGPSVSVDTACSTALTALHLACQAIRNGEAKMGIVGGANLLLHPTTFVGLSSLGLTGPDGKSYSFDMRAQGYGRGEGVASLVVKPLEDALRDGDPIRAVIRETAINQDGKTPTITSPSASAQESLIRACYERAGLDPRDTPYVEAHGTGTISGDTTEMAAVAAVLAANRDPNDPLRVGSIKANLGHLEAASGMAAIIKAVKMLEVAQIPPHSLLQNLNSRIDFKGLNLAVPRTLEPWPEGQARRVSISNFGAGGANTHVILDAPDSFISSTDPETELPLNGIHPTRLDDRLVVSLSAKDKTSLRTAMRSLAEYLAQAPAKWTLNDVVYTLNERRSNFPCRVSLTGSSIDEIRTALAHDGVPVIQTSSSPRLGFVYTGQGAQWFAMGRELVERYPVYRESLERSEMILAKLGSSWSLTEELQRDEQETRVNDPAFSFPLSVAVQIALTDLLVSWGLRPAATTGHSSGEIAAAYSAGALSHEQAVGISYLRGNLMGRFIEESHMQGGMIALGLGKEAATTLLQEVTSGMLSIACINSPSSVTVSGDIYAIEKLEALCEQRGVFNRRVKVKAAYHSPHMEMAALAYLLELERHIRVPNGELSDIILLSPVTGDVIESAVKLGPRHWVRNMVQCVLFEDCLSKMILRGDDPVRQVDILVEIGPHGALAGPIRQILSQPNFSSQGIKYTSCLTRGQNAVKTVQDVAAFLYSHGSPVSLREVNAHCKGRVMPGLPRYSWNHTNRYWTDCLQLQEFCQRQYPRHDILGVRVEGLNPETAVWRNYVSTADLPWLVEHTLQSDNLFPAAGFMVMILEAAQQFITTKPESLDRVVVSNLEISNAMVVPDSPKELPTQVCLRPVSCRELATDGATYEFSIYSQQSVGQWIKHCCGRVSSEPHSPLGLVHAQNRVLSSSVDVAEYYRYLAKVGPTFGRSFQNIISLDVGDMHASAVIEIPDTPLMTMSSAHPQKAWAHPTVVDAFFHVAYAAVPKEQMLQLGPSVPTLLEGVSMSTSIETSAKNRLRADVQVLELDGRGFTVRLSIFDADNVGSPPIFYISSLHIQSLGLATRNGEDDPGHSAVQFFHTVWKLDCSMLSGSDLANAVTHSCSSEASGYSSPSLGSRDLENPITIIEHDRPPEQNGIEKGIYTMVTQNDLTNAKSLCAVHSLNDEMHHQPTRTYQEGYVQSLNQLKEFLILWVHKYPRSRILQTGLYDDDSFILSVLEGLSQGNDGSRLVVDHLTVIGRDRNLSSSPSDSLDSILERHKDQMQLIQLNISEDQQLLTEAVDEDSFDLVIAAFAPDYFENAEAALENIHALLKPGGRLLVLQEIGGVRPLLSDVVPANHASNLTGPLTLAEWSWRELLSKTKFAQPHVVIPNPHEAKQSTHSLILSTRPELQLPARKVPKSGSACIVHSISKGSNADQWLEDLLAVICAASAGEISTHRLDELPSDQVYETCIFLDVDEPVLQGMDEKRFDAVKAFVECATTMTVWVSRGGVMECTDPAQAIHIGLLRTLRLENETKRYISLDLDPHRASWSSETISVVSRIYQHLVSLPLLENGEAEYELAERQGQIYVPRLVESVDNATHYHRLSSTPKIETARLPVYSANTEAPLIAHVPGRLESLAFSEVHSSATLSSRAPEDDEQEYLEIQPQAFGINQQDVSEATGQSHNSMHPGTMGLECAGVVTKIGSIAGRTFKLGDPVLALLPLGRISNRALVHWKNVALMPTGMTFELAASIPVPFVTAYHALIRIARLAQNEYVLIQCAADGLAQAAISIAQHAKARILVVVQSARARDVLMQDGMHGLAEDQVIQAPAPHLKSTVYKYTHGRGVDVVLNSFSGVQLQAGLDCLVDCGRFVELGQTDAQQNNLLDMKHFTRGLSFTSVDIGHLATRQPEVLSEAFRKVIELIHQKLIHPQTAVHVYQSSEVHSAFGDLQNSKNKGKTVLAMNYDADVPMLKRPKRLQLPSSAAYLIVGGLSGIGREIAKWMAARGATHLVLLSRNAESNDNADLEATLGTHGTFYEIRNCDVSSEQQLQALFAEYAGRWPPIKGVIQAAGVLRNSVFSNMTYQQWTSAIDPKVRGTQNLATQLAKYPTLDFFIILSSATGVVGSPGQGNYAAAGTYQDSLACQLRSQGIPAVSVDLGSVLETGMAVRAGALARLERAGYHAHSIQEVLYILESVQLHGSHPSQIVPGIAAWSDNADLPWRREPRFDATRAAETPGHAEGGQTEGGGGGGDTSSPRARIESARSAEEVLEIIVNVIQGRLAFTFMLEEADIDNQKSLLDYGLDSLVAVELRNWLTTHVSPGISVFDIIQSQTLLHLAQKVVEKYNAQ</sequence>
<dbReference type="InterPro" id="IPR020843">
    <property type="entry name" value="ER"/>
</dbReference>
<feature type="region of interest" description="Disordered" evidence="10">
    <location>
        <begin position="2358"/>
        <end position="2388"/>
    </location>
</feature>
<accession>A0A9W9IFN1</accession>
<dbReference type="SMART" id="SM00822">
    <property type="entry name" value="PKS_KR"/>
    <property type="match status" value="1"/>
</dbReference>
<dbReference type="InterPro" id="IPR009081">
    <property type="entry name" value="PP-bd_ACP"/>
</dbReference>
<evidence type="ECO:0000259" key="12">
    <source>
        <dbReference type="PROSITE" id="PS52004"/>
    </source>
</evidence>
<protein>
    <submittedName>
        <fullName evidence="14">Uncharacterized protein</fullName>
    </submittedName>
</protein>
<dbReference type="RefSeq" id="XP_056547190.1">
    <property type="nucleotide sequence ID" value="XM_056683584.1"/>
</dbReference>
<dbReference type="CDD" id="cd05195">
    <property type="entry name" value="enoyl_red"/>
    <property type="match status" value="1"/>
</dbReference>
<dbReference type="PROSITE" id="PS00606">
    <property type="entry name" value="KS3_1"/>
    <property type="match status" value="1"/>
</dbReference>
<dbReference type="SUPFAM" id="SSF51735">
    <property type="entry name" value="NAD(P)-binding Rossmann-fold domains"/>
    <property type="match status" value="3"/>
</dbReference>
<comment type="caution">
    <text evidence="14">The sequence shown here is derived from an EMBL/GenBank/DDBJ whole genome shotgun (WGS) entry which is preliminary data.</text>
</comment>
<dbReference type="InterPro" id="IPR057326">
    <property type="entry name" value="KR_dom"/>
</dbReference>
<dbReference type="InterPro" id="IPR006162">
    <property type="entry name" value="Ppantetheine_attach_site"/>
</dbReference>
<dbReference type="Pfam" id="PF22621">
    <property type="entry name" value="CurL-like_PKS_C"/>
    <property type="match status" value="1"/>
</dbReference>
<feature type="domain" description="Carrier" evidence="11">
    <location>
        <begin position="2391"/>
        <end position="2472"/>
    </location>
</feature>
<dbReference type="GO" id="GO:0004315">
    <property type="term" value="F:3-oxoacyl-[acyl-carrier-protein] synthase activity"/>
    <property type="evidence" value="ECO:0007669"/>
    <property type="project" value="InterPro"/>
</dbReference>
<evidence type="ECO:0000256" key="4">
    <source>
        <dbReference type="ARBA" id="ARBA00022679"/>
    </source>
</evidence>
<evidence type="ECO:0000259" key="13">
    <source>
        <dbReference type="PROSITE" id="PS52019"/>
    </source>
</evidence>
<keyword evidence="5" id="KW-0521">NADP</keyword>
<dbReference type="InterPro" id="IPR018201">
    <property type="entry name" value="Ketoacyl_synth_AS"/>
</dbReference>
<dbReference type="Pfam" id="PF08240">
    <property type="entry name" value="ADH_N"/>
    <property type="match status" value="1"/>
</dbReference>
<keyword evidence="8" id="KW-0012">Acyltransferase</keyword>
<dbReference type="Gene3D" id="1.10.1200.10">
    <property type="entry name" value="ACP-like"/>
    <property type="match status" value="1"/>
</dbReference>
<dbReference type="Pfam" id="PF08241">
    <property type="entry name" value="Methyltransf_11"/>
    <property type="match status" value="1"/>
</dbReference>
<dbReference type="GeneID" id="81422760"/>
<dbReference type="Pfam" id="PF23114">
    <property type="entry name" value="NAD-bd_HRPKS_sdrA"/>
    <property type="match status" value="1"/>
</dbReference>
<dbReference type="InterPro" id="IPR049900">
    <property type="entry name" value="PKS_mFAS_DH"/>
</dbReference>
<reference evidence="14" key="2">
    <citation type="journal article" date="2023" name="IMA Fungus">
        <title>Comparative genomic study of the Penicillium genus elucidates a diverse pangenome and 15 lateral gene transfer events.</title>
        <authorList>
            <person name="Petersen C."/>
            <person name="Sorensen T."/>
            <person name="Nielsen M.R."/>
            <person name="Sondergaard T.E."/>
            <person name="Sorensen J.L."/>
            <person name="Fitzpatrick D.A."/>
            <person name="Frisvad J.C."/>
            <person name="Nielsen K.L."/>
        </authorList>
    </citation>
    <scope>NUCLEOTIDE SEQUENCE</scope>
    <source>
        <strain evidence="14">IBT 26290</strain>
    </source>
</reference>
<evidence type="ECO:0000259" key="11">
    <source>
        <dbReference type="PROSITE" id="PS50075"/>
    </source>
</evidence>
<dbReference type="GO" id="GO:0006633">
    <property type="term" value="P:fatty acid biosynthetic process"/>
    <property type="evidence" value="ECO:0007669"/>
    <property type="project" value="InterPro"/>
</dbReference>
<dbReference type="InterPro" id="IPR013968">
    <property type="entry name" value="PKS_KR"/>
</dbReference>
<dbReference type="Pfam" id="PF14765">
    <property type="entry name" value="PS-DH"/>
    <property type="match status" value="1"/>
</dbReference>
<dbReference type="InterPro" id="IPR056501">
    <property type="entry name" value="NAD-bd_HRPKS_sdrA"/>
</dbReference>
<dbReference type="InterPro" id="IPR014043">
    <property type="entry name" value="Acyl_transferase_dom"/>
</dbReference>
<keyword evidence="7" id="KW-0511">Multifunctional enzyme</keyword>
<dbReference type="Gene3D" id="3.40.366.10">
    <property type="entry name" value="Malonyl-Coenzyme A Acyl Carrier Protein, domain 2"/>
    <property type="match status" value="1"/>
</dbReference>
<keyword evidence="2" id="KW-0597">Phosphoprotein</keyword>
<gene>
    <name evidence="14" type="ORF">N7482_001459</name>
</gene>